<dbReference type="CDD" id="cd03801">
    <property type="entry name" value="GT4_PimA-like"/>
    <property type="match status" value="1"/>
</dbReference>
<dbReference type="Proteomes" id="UP000010480">
    <property type="component" value="Chromosome"/>
</dbReference>
<dbReference type="PANTHER" id="PTHR12526:SF637">
    <property type="entry name" value="GLYCOSYLTRANSFERASE EPSF-RELATED"/>
    <property type="match status" value="1"/>
</dbReference>
<dbReference type="Gene3D" id="3.40.50.2000">
    <property type="entry name" value="Glycogen Phosphorylase B"/>
    <property type="match status" value="2"/>
</dbReference>
<keyword evidence="3" id="KW-1185">Reference proteome</keyword>
<dbReference type="KEGG" id="can:Cyan10605_1077"/>
<sequence length="401" mass="45787" precursor="true">MIASNFFLSLSLNIMNENILLIGYSSQNMASGVSLSFDSLIDGFKLIDYQPEVIYIVDSRKSATYGSFSLTRVKDSLKAIFEALQKIPNQEVIYMTISSSKLGFIRDMMIIWFAWFFKKRVILHLHGGGYKDFYLGQSSLFQKLIRSTLAKSTHIVVLGELLRDQFYFVPDIDGKIKFIPNGLTTNLNTNLAKVKSLPSTDQCLRLLYLSNLIPSKGYLILLDACIKLIKNHGIRLICDFCGDFSLTVVDDKSLDVKKQKEDFFFKIKQAGLEDYIIYHGRVSGEKKEKMLREANFFVLPTFYSWEGQPLSIIEALAFGTPIISTYHKGIPEQVKDEYNGYLIKTNDPQEIIDAILKGIKSPDNYSTLSKNAIKHFQDHFTREVHLKRLISLICEDDNIKI</sequence>
<dbReference type="STRING" id="755178.Cyan10605_1077"/>
<dbReference type="OrthoDB" id="73743at2"/>
<evidence type="ECO:0000259" key="1">
    <source>
        <dbReference type="Pfam" id="PF00534"/>
    </source>
</evidence>
<dbReference type="HOGENOM" id="CLU_009583_14_0_3"/>
<organism evidence="2 3">
    <name type="scientific">Cyanobacterium aponinum (strain PCC 10605)</name>
    <dbReference type="NCBI Taxonomy" id="755178"/>
    <lineage>
        <taxon>Bacteria</taxon>
        <taxon>Bacillati</taxon>
        <taxon>Cyanobacteriota</taxon>
        <taxon>Cyanophyceae</taxon>
        <taxon>Oscillatoriophycideae</taxon>
        <taxon>Chroococcales</taxon>
        <taxon>Geminocystaceae</taxon>
        <taxon>Cyanobacterium</taxon>
    </lineage>
</organism>
<dbReference type="EMBL" id="CP003947">
    <property type="protein sequence ID" value="AFZ53200.1"/>
    <property type="molecule type" value="Genomic_DNA"/>
</dbReference>
<dbReference type="InterPro" id="IPR001296">
    <property type="entry name" value="Glyco_trans_1"/>
</dbReference>
<dbReference type="eggNOG" id="COG0438">
    <property type="taxonomic scope" value="Bacteria"/>
</dbReference>
<name>K9Z3R3_CYAAP</name>
<keyword evidence="2" id="KW-0808">Transferase</keyword>
<evidence type="ECO:0000313" key="2">
    <source>
        <dbReference type="EMBL" id="AFZ53200.1"/>
    </source>
</evidence>
<accession>K9Z3R3</accession>
<proteinExistence type="predicted"/>
<gene>
    <name evidence="2" type="ordered locus">Cyan10605_1077</name>
</gene>
<evidence type="ECO:0000313" key="3">
    <source>
        <dbReference type="Proteomes" id="UP000010480"/>
    </source>
</evidence>
<dbReference type="AlphaFoldDB" id="K9Z3R3"/>
<dbReference type="Pfam" id="PF00534">
    <property type="entry name" value="Glycos_transf_1"/>
    <property type="match status" value="1"/>
</dbReference>
<reference evidence="3" key="1">
    <citation type="journal article" date="2013" name="Proc. Natl. Acad. Sci. U.S.A.">
        <title>Improving the coverage of the cyanobacterial phylum using diversity-driven genome sequencing.</title>
        <authorList>
            <person name="Shih P.M."/>
            <person name="Wu D."/>
            <person name="Latifi A."/>
            <person name="Axen S.D."/>
            <person name="Fewer D.P."/>
            <person name="Talla E."/>
            <person name="Calteau A."/>
            <person name="Cai F."/>
            <person name="Tandeau de Marsac N."/>
            <person name="Rippka R."/>
            <person name="Herdman M."/>
            <person name="Sivonen K."/>
            <person name="Coursin T."/>
            <person name="Laurent T."/>
            <person name="Goodwin L."/>
            <person name="Nolan M."/>
            <person name="Davenport K.W."/>
            <person name="Han C.S."/>
            <person name="Rubin E.M."/>
            <person name="Eisen J.A."/>
            <person name="Woyke T."/>
            <person name="Gugger M."/>
            <person name="Kerfeld C.A."/>
        </authorList>
    </citation>
    <scope>NUCLEOTIDE SEQUENCE [LARGE SCALE GENOMIC DNA]</scope>
    <source>
        <strain evidence="3">PCC 10605</strain>
    </source>
</reference>
<dbReference type="PANTHER" id="PTHR12526">
    <property type="entry name" value="GLYCOSYLTRANSFERASE"/>
    <property type="match status" value="1"/>
</dbReference>
<feature type="domain" description="Glycosyl transferase family 1" evidence="1">
    <location>
        <begin position="205"/>
        <end position="374"/>
    </location>
</feature>
<dbReference type="GO" id="GO:0016757">
    <property type="term" value="F:glycosyltransferase activity"/>
    <property type="evidence" value="ECO:0007669"/>
    <property type="project" value="InterPro"/>
</dbReference>
<protein>
    <submittedName>
        <fullName evidence="2">Glycosyl transferase group 1</fullName>
    </submittedName>
</protein>
<dbReference type="SUPFAM" id="SSF53756">
    <property type="entry name" value="UDP-Glycosyltransferase/glycogen phosphorylase"/>
    <property type="match status" value="1"/>
</dbReference>